<sequence length="233" mass="26411">MAKEHLLLPDEQVMAYAELTQDLLFHKIPPSRAAFYVRRSLERGAELAAAARKEGKDIRELCRAAGISVTIADGESTFGKVRFRAEIEFSDKERAITVYRSSLRELEQACQRYLPEAALSFNDMVNIHLAHEYYHYLEYSGHGFTNELLPPVTTLSFGPLRRSATIVRCSEIAAHAFSKGFTGVDWLPNLFDYFYMRESGQLTEDEYAALERSWRSGWESALAAAETAELAKQ</sequence>
<proteinExistence type="predicted"/>
<reference evidence="1" key="1">
    <citation type="submission" date="2021-03" db="EMBL/GenBank/DDBJ databases">
        <title>Antimicrobial resistance genes in bacteria isolated from Japanese honey, and their potential for conferring macrolide and lincosamide resistance in the American foulbrood pathogen Paenibacillus larvae.</title>
        <authorList>
            <person name="Okamoto M."/>
            <person name="Kumagai M."/>
            <person name="Kanamori H."/>
            <person name="Takamatsu D."/>
        </authorList>
    </citation>
    <scope>NUCLEOTIDE SEQUENCE</scope>
    <source>
        <strain evidence="1">J41TS4</strain>
    </source>
</reference>
<dbReference type="AlphaFoldDB" id="A0A919Y6I5"/>
<dbReference type="Proteomes" id="UP000678895">
    <property type="component" value="Unassembled WGS sequence"/>
</dbReference>
<gene>
    <name evidence="1" type="ORF">J41TS4_29480</name>
</gene>
<dbReference type="EMBL" id="BORS01000009">
    <property type="protein sequence ID" value="GIO43190.1"/>
    <property type="molecule type" value="Genomic_DNA"/>
</dbReference>
<keyword evidence="2" id="KW-1185">Reference proteome</keyword>
<comment type="caution">
    <text evidence="1">The sequence shown here is derived from an EMBL/GenBank/DDBJ whole genome shotgun (WGS) entry which is preliminary data.</text>
</comment>
<name>A0A919Y6I5_9BACL</name>
<organism evidence="1 2">
    <name type="scientific">Paenibacillus apis</name>
    <dbReference type="NCBI Taxonomy" id="1792174"/>
    <lineage>
        <taxon>Bacteria</taxon>
        <taxon>Bacillati</taxon>
        <taxon>Bacillota</taxon>
        <taxon>Bacilli</taxon>
        <taxon>Bacillales</taxon>
        <taxon>Paenibacillaceae</taxon>
        <taxon>Paenibacillus</taxon>
    </lineage>
</organism>
<evidence type="ECO:0000313" key="2">
    <source>
        <dbReference type="Proteomes" id="UP000678895"/>
    </source>
</evidence>
<accession>A0A919Y6I5</accession>
<evidence type="ECO:0000313" key="1">
    <source>
        <dbReference type="EMBL" id="GIO43190.1"/>
    </source>
</evidence>
<protein>
    <submittedName>
        <fullName evidence="1">Uncharacterized protein</fullName>
    </submittedName>
</protein>